<evidence type="ECO:0000313" key="5">
    <source>
        <dbReference type="EMBL" id="HIV04207.1"/>
    </source>
</evidence>
<keyword evidence="3" id="KW-0949">S-adenosyl-L-methionine</keyword>
<proteinExistence type="predicted"/>
<dbReference type="PANTHER" id="PTHR43042">
    <property type="entry name" value="SAM-DEPENDENT METHYLTRANSFERASE"/>
    <property type="match status" value="1"/>
</dbReference>
<keyword evidence="1 5" id="KW-0489">Methyltransferase</keyword>
<reference evidence="5" key="2">
    <citation type="journal article" date="2021" name="PeerJ">
        <title>Extensive microbial diversity within the chicken gut microbiome revealed by metagenomics and culture.</title>
        <authorList>
            <person name="Gilroy R."/>
            <person name="Ravi A."/>
            <person name="Getino M."/>
            <person name="Pursley I."/>
            <person name="Horton D.L."/>
            <person name="Alikhan N.F."/>
            <person name="Baker D."/>
            <person name="Gharbi K."/>
            <person name="Hall N."/>
            <person name="Watson M."/>
            <person name="Adriaenssens E.M."/>
            <person name="Foster-Nyarko E."/>
            <person name="Jarju S."/>
            <person name="Secka A."/>
            <person name="Antonio M."/>
            <person name="Oren A."/>
            <person name="Chaudhuri R.R."/>
            <person name="La Ragione R."/>
            <person name="Hildebrand F."/>
            <person name="Pallen M.J."/>
        </authorList>
    </citation>
    <scope>NUCLEOTIDE SEQUENCE</scope>
    <source>
        <strain evidence="5">10669</strain>
    </source>
</reference>
<dbReference type="GO" id="GO:0008168">
    <property type="term" value="F:methyltransferase activity"/>
    <property type="evidence" value="ECO:0007669"/>
    <property type="project" value="UniProtKB-KW"/>
</dbReference>
<evidence type="ECO:0000259" key="4">
    <source>
        <dbReference type="Pfam" id="PF10672"/>
    </source>
</evidence>
<dbReference type="InterPro" id="IPR013780">
    <property type="entry name" value="Glyco_hydro_b"/>
</dbReference>
<sequence length="294" mass="32946">MNISLLTTDFPGYALLDSGDRRKLEDFGGVRIVRSEPKAWWKPTLPREEWAKAVAVHEDDSREGRWKFRGNAAPAPWTLRFRGAFSLQLRFMDRSKQIGVFPEQSPHWDRILKNPVPATGKPMRLLNLFGYTGAASLAAARAGWRVTHVDASKPAVAWGRRNQELSGLGDAPIRWILEDAVKFCRREARRGNAYEAILLDPPAFGRGPGGELWKVERDLPELLRVCRDLLSPDARLMILTLYTIDASSVLCGNLLAETTAHLRGGNVEVGELATRETSAAARLLPLSLWGRWTR</sequence>
<dbReference type="Pfam" id="PF10672">
    <property type="entry name" value="Methyltrans_SAM"/>
    <property type="match status" value="1"/>
</dbReference>
<evidence type="ECO:0000256" key="1">
    <source>
        <dbReference type="ARBA" id="ARBA00022603"/>
    </source>
</evidence>
<dbReference type="InterPro" id="IPR029063">
    <property type="entry name" value="SAM-dependent_MTases_sf"/>
</dbReference>
<feature type="domain" description="S-adenosylmethionine-dependent methyltransferase" evidence="4">
    <location>
        <begin position="122"/>
        <end position="237"/>
    </location>
</feature>
<dbReference type="SUPFAM" id="SSF53335">
    <property type="entry name" value="S-adenosyl-L-methionine-dependent methyltransferases"/>
    <property type="match status" value="1"/>
</dbReference>
<organism evidence="5 6">
    <name type="scientific">Candidatus Spyradosoma merdigallinarum</name>
    <dbReference type="NCBI Taxonomy" id="2840950"/>
    <lineage>
        <taxon>Bacteria</taxon>
        <taxon>Pseudomonadati</taxon>
        <taxon>Verrucomicrobiota</taxon>
        <taxon>Opitutia</taxon>
        <taxon>Opitutia incertae sedis</taxon>
        <taxon>Candidatus Spyradosoma</taxon>
    </lineage>
</organism>
<keyword evidence="2" id="KW-0808">Transferase</keyword>
<reference evidence="5" key="1">
    <citation type="submission" date="2020-10" db="EMBL/GenBank/DDBJ databases">
        <authorList>
            <person name="Gilroy R."/>
        </authorList>
    </citation>
    <scope>NUCLEOTIDE SEQUENCE</scope>
    <source>
        <strain evidence="5">10669</strain>
    </source>
</reference>
<dbReference type="EMBL" id="DVOG01000091">
    <property type="protein sequence ID" value="HIV04207.1"/>
    <property type="molecule type" value="Genomic_DNA"/>
</dbReference>
<evidence type="ECO:0000313" key="6">
    <source>
        <dbReference type="Proteomes" id="UP000886812"/>
    </source>
</evidence>
<dbReference type="PANTHER" id="PTHR43042:SF2">
    <property type="entry name" value="SAM-DEPENDENT METHYLTRANSFERASE"/>
    <property type="match status" value="1"/>
</dbReference>
<dbReference type="Gene3D" id="2.60.40.1180">
    <property type="entry name" value="Golgi alpha-mannosidase II"/>
    <property type="match status" value="1"/>
</dbReference>
<name>A0A9D1NKI9_9BACT</name>
<dbReference type="Gene3D" id="3.40.50.150">
    <property type="entry name" value="Vaccinia Virus protein VP39"/>
    <property type="match status" value="1"/>
</dbReference>
<comment type="caution">
    <text evidence="5">The sequence shown here is derived from an EMBL/GenBank/DDBJ whole genome shotgun (WGS) entry which is preliminary data.</text>
</comment>
<gene>
    <name evidence="5" type="ORF">IAC75_03530</name>
</gene>
<dbReference type="Proteomes" id="UP000886812">
    <property type="component" value="Unassembled WGS sequence"/>
</dbReference>
<accession>A0A9D1NKI9</accession>
<protein>
    <submittedName>
        <fullName evidence="5">Class I SAM-dependent methyltransferase</fullName>
    </submittedName>
</protein>
<dbReference type="GO" id="GO:0032259">
    <property type="term" value="P:methylation"/>
    <property type="evidence" value="ECO:0007669"/>
    <property type="project" value="UniProtKB-KW"/>
</dbReference>
<dbReference type="CDD" id="cd02440">
    <property type="entry name" value="AdoMet_MTases"/>
    <property type="match status" value="1"/>
</dbReference>
<evidence type="ECO:0000256" key="3">
    <source>
        <dbReference type="ARBA" id="ARBA00022691"/>
    </source>
</evidence>
<dbReference type="AlphaFoldDB" id="A0A9D1NKI9"/>
<dbReference type="InterPro" id="IPR019614">
    <property type="entry name" value="SAM-dep_methyl-trfase"/>
</dbReference>
<evidence type="ECO:0000256" key="2">
    <source>
        <dbReference type="ARBA" id="ARBA00022679"/>
    </source>
</evidence>